<feature type="region of interest" description="Disordered" evidence="2">
    <location>
        <begin position="1"/>
        <end position="37"/>
    </location>
</feature>
<keyword evidence="1" id="KW-0175">Coiled coil</keyword>
<feature type="compositionally biased region" description="Polar residues" evidence="2">
    <location>
        <begin position="123"/>
        <end position="140"/>
    </location>
</feature>
<feature type="compositionally biased region" description="Polar residues" evidence="2">
    <location>
        <begin position="440"/>
        <end position="454"/>
    </location>
</feature>
<feature type="compositionally biased region" description="Polar residues" evidence="2">
    <location>
        <begin position="196"/>
        <end position="223"/>
    </location>
</feature>
<dbReference type="eggNOG" id="ENOG502SAVR">
    <property type="taxonomic scope" value="Eukaryota"/>
</dbReference>
<dbReference type="VEuPathDB" id="FungiDB:GMDG_00284"/>
<dbReference type="EMBL" id="KV441398">
    <property type="protein sequence ID" value="OAF58087.1"/>
    <property type="molecule type" value="Genomic_DNA"/>
</dbReference>
<feature type="coiled-coil region" evidence="1">
    <location>
        <begin position="654"/>
        <end position="684"/>
    </location>
</feature>
<dbReference type="AlphaFoldDB" id="A0A177A7F3"/>
<feature type="compositionally biased region" description="Low complexity" evidence="2">
    <location>
        <begin position="455"/>
        <end position="495"/>
    </location>
</feature>
<dbReference type="RefSeq" id="XP_024323372.1">
    <property type="nucleotide sequence ID" value="XM_024468895.1"/>
</dbReference>
<evidence type="ECO:0000313" key="3">
    <source>
        <dbReference type="EMBL" id="OAF58087.1"/>
    </source>
</evidence>
<protein>
    <submittedName>
        <fullName evidence="3">Uncharacterized protein</fullName>
    </submittedName>
</protein>
<name>A0A177A7F3_9PEZI</name>
<dbReference type="OrthoDB" id="5427204at2759"/>
<feature type="compositionally biased region" description="Basic and acidic residues" evidence="2">
    <location>
        <begin position="379"/>
        <end position="395"/>
    </location>
</feature>
<sequence length="708" mass="77730">MRRPSVIESSSLKPYPEWDIPRTIRPKSSRGSLSSQCSAAELSLLDDLLQTHPGSLGGGGLVMDAPRWDSLRSTPNTPAKRSWEGGDASPSSHSAGPRSGEGQPPSHFRHLSGPTHTVRRSSDTAAQQVGWETSAQTQGWTAKPELARYGTGLEDSYGADRRQPVDSRDAPLGRSDHNAAPFPSQPPWTKYRRESSGSSFQTNFDPPSSNETMYQGSQDTRRSSYTLAADELGAADPRRGSSSAKVSLFEQNCERCNLFRPQIKQFISMAQKFETSLGPFGPYQEIHEHCLRQGTVHDEVPNFPEIHRILGLLNEVNDLAKNVVQLGPVYLVKVKEDHQHKLLENIKLEYNPPTLERYFSSESDDASKRRRLGSMNTRGMERQSTHQGRAGDARRHLSASPSTDRLPPIYFSSTSHMAPESSGFKLPPMNPPPARGRHITSPQRPHNSPPSYNMSSPDPSSFPPSSSANKPPQLSHQSLSPPQSSSFSSGAIGGAVPPAVATHTATLQHEVSVKSNTLQTLQQGHDKLLAALSRSQTRSRALEEKQVVSDNEVNVLSEDRNRLMDRIAELEKEVSEVSEARDEYRNAGVKEGKQYVEIVTMASRLELMAAEERKIMAAGLAEKERQLMQRAELGMIAGGSVAQHPASRHSDEVIVQLNGKCAKYEAALKDIRRKRRRIDDIVAELGSAGSDISQSLNGVLGDELGEST</sequence>
<feature type="compositionally biased region" description="Basic and acidic residues" evidence="2">
    <location>
        <begin position="158"/>
        <end position="177"/>
    </location>
</feature>
<accession>A0A177A7F3</accession>
<proteinExistence type="predicted"/>
<dbReference type="Proteomes" id="UP000077154">
    <property type="component" value="Unassembled WGS sequence"/>
</dbReference>
<feature type="region of interest" description="Disordered" evidence="2">
    <location>
        <begin position="49"/>
        <end position="223"/>
    </location>
</feature>
<evidence type="ECO:0000256" key="2">
    <source>
        <dbReference type="SAM" id="MobiDB-lite"/>
    </source>
</evidence>
<feature type="coiled-coil region" evidence="1">
    <location>
        <begin position="553"/>
        <end position="587"/>
    </location>
</feature>
<evidence type="ECO:0000256" key="1">
    <source>
        <dbReference type="SAM" id="Coils"/>
    </source>
</evidence>
<gene>
    <name evidence="3" type="ORF">VC83_05273</name>
</gene>
<feature type="region of interest" description="Disordered" evidence="2">
    <location>
        <begin position="357"/>
        <end position="495"/>
    </location>
</feature>
<organism evidence="3">
    <name type="scientific">Pseudogymnoascus destructans</name>
    <dbReference type="NCBI Taxonomy" id="655981"/>
    <lineage>
        <taxon>Eukaryota</taxon>
        <taxon>Fungi</taxon>
        <taxon>Dikarya</taxon>
        <taxon>Ascomycota</taxon>
        <taxon>Pezizomycotina</taxon>
        <taxon>Leotiomycetes</taxon>
        <taxon>Thelebolales</taxon>
        <taxon>Thelebolaceae</taxon>
        <taxon>Pseudogymnoascus</taxon>
    </lineage>
</organism>
<reference evidence="3" key="1">
    <citation type="submission" date="2016-03" db="EMBL/GenBank/DDBJ databases">
        <title>Updated assembly of Pseudogymnoascus destructans, the fungus causing white-nose syndrome of bats.</title>
        <authorList>
            <person name="Palmer J.M."/>
            <person name="Drees K.P."/>
            <person name="Foster J.T."/>
            <person name="Lindner D.L."/>
        </authorList>
    </citation>
    <scope>NUCLEOTIDE SEQUENCE [LARGE SCALE GENOMIC DNA]</scope>
    <source>
        <strain evidence="3">20631-21</strain>
    </source>
</reference>
<dbReference type="GeneID" id="36288339"/>